<dbReference type="Proteomes" id="UP000541444">
    <property type="component" value="Unassembled WGS sequence"/>
</dbReference>
<dbReference type="EMBL" id="JACGCM010000669">
    <property type="protein sequence ID" value="KAF6169309.1"/>
    <property type="molecule type" value="Genomic_DNA"/>
</dbReference>
<feature type="coiled-coil region" evidence="1">
    <location>
        <begin position="71"/>
        <end position="98"/>
    </location>
</feature>
<proteinExistence type="predicted"/>
<feature type="non-terminal residue" evidence="2">
    <location>
        <position position="1"/>
    </location>
</feature>
<keyword evidence="1" id="KW-0175">Coiled coil</keyword>
<sequence length="226" mass="26423">MMELQKLKEDKDKEFEANLKLAEALKERSKENGLLKVVNALLMEQIDLQLPPAIPMSLPTLVWDLLILNWTSKYKKEAARVTEEINDLRKKLVNDEEIKKYFEVNNNEWEVWRQSLKKALASEGMGDMVDPTFEELFHQNERFFTIARQGPKGDYQEDLVSTGVTLENVIIARRANMAKKKKLQEVLFQLWTKYLLDVRGVETTDNNSAFRVTATIQHQSQYRFLD</sequence>
<comment type="caution">
    <text evidence="2">The sequence shown here is derived from an EMBL/GenBank/DDBJ whole genome shotgun (WGS) entry which is preliminary data.</text>
</comment>
<organism evidence="2 3">
    <name type="scientific">Kingdonia uniflora</name>
    <dbReference type="NCBI Taxonomy" id="39325"/>
    <lineage>
        <taxon>Eukaryota</taxon>
        <taxon>Viridiplantae</taxon>
        <taxon>Streptophyta</taxon>
        <taxon>Embryophyta</taxon>
        <taxon>Tracheophyta</taxon>
        <taxon>Spermatophyta</taxon>
        <taxon>Magnoliopsida</taxon>
        <taxon>Ranunculales</taxon>
        <taxon>Circaeasteraceae</taxon>
        <taxon>Kingdonia</taxon>
    </lineage>
</organism>
<name>A0A7J7NQ63_9MAGN</name>
<protein>
    <submittedName>
        <fullName evidence="2">Uncharacterized protein</fullName>
    </submittedName>
</protein>
<accession>A0A7J7NQ63</accession>
<gene>
    <name evidence="2" type="ORF">GIB67_013739</name>
</gene>
<keyword evidence="3" id="KW-1185">Reference proteome</keyword>
<evidence type="ECO:0000313" key="3">
    <source>
        <dbReference type="Proteomes" id="UP000541444"/>
    </source>
</evidence>
<evidence type="ECO:0000256" key="1">
    <source>
        <dbReference type="SAM" id="Coils"/>
    </source>
</evidence>
<reference evidence="2 3" key="1">
    <citation type="journal article" date="2020" name="IScience">
        <title>Genome Sequencing of the Endangered Kingdonia uniflora (Circaeasteraceae, Ranunculales) Reveals Potential Mechanisms of Evolutionary Specialization.</title>
        <authorList>
            <person name="Sun Y."/>
            <person name="Deng T."/>
            <person name="Zhang A."/>
            <person name="Moore M.J."/>
            <person name="Landis J.B."/>
            <person name="Lin N."/>
            <person name="Zhang H."/>
            <person name="Zhang X."/>
            <person name="Huang J."/>
            <person name="Zhang X."/>
            <person name="Sun H."/>
            <person name="Wang H."/>
        </authorList>
    </citation>
    <scope>NUCLEOTIDE SEQUENCE [LARGE SCALE GENOMIC DNA]</scope>
    <source>
        <strain evidence="2">TB1705</strain>
        <tissue evidence="2">Leaf</tissue>
    </source>
</reference>
<dbReference type="AlphaFoldDB" id="A0A7J7NQ63"/>
<evidence type="ECO:0000313" key="2">
    <source>
        <dbReference type="EMBL" id="KAF6169309.1"/>
    </source>
</evidence>